<reference evidence="1 2" key="1">
    <citation type="submission" date="2013-08" db="EMBL/GenBank/DDBJ databases">
        <authorList>
            <person name="Huang J."/>
            <person name="Wang G."/>
        </authorList>
    </citation>
    <scope>NUCLEOTIDE SEQUENCE [LARGE SCALE GENOMIC DNA]</scope>
    <source>
        <strain evidence="1 2">JSM 072002</strain>
    </source>
</reference>
<name>A0A0A5FWH2_9BACI</name>
<proteinExistence type="predicted"/>
<dbReference type="PANTHER" id="PTHR40053">
    <property type="entry name" value="SPORULATION-CONTROL PROTEIN SPO0M"/>
    <property type="match status" value="1"/>
</dbReference>
<dbReference type="Proteomes" id="UP000030401">
    <property type="component" value="Unassembled WGS sequence"/>
</dbReference>
<dbReference type="EMBL" id="AVPG01000026">
    <property type="protein sequence ID" value="KGX85131.1"/>
    <property type="molecule type" value="Genomic_DNA"/>
</dbReference>
<protein>
    <submittedName>
        <fullName evidence="1">Sporulation protein SpoOM</fullName>
    </submittedName>
</protein>
<organism evidence="1 2">
    <name type="scientific">Pontibacillus litoralis JSM 072002</name>
    <dbReference type="NCBI Taxonomy" id="1385512"/>
    <lineage>
        <taxon>Bacteria</taxon>
        <taxon>Bacillati</taxon>
        <taxon>Bacillota</taxon>
        <taxon>Bacilli</taxon>
        <taxon>Bacillales</taxon>
        <taxon>Bacillaceae</taxon>
        <taxon>Pontibacillus</taxon>
    </lineage>
</organism>
<dbReference type="RefSeq" id="WP_052127330.1">
    <property type="nucleotide sequence ID" value="NZ_AVPG01000026.1"/>
</dbReference>
<evidence type="ECO:0000313" key="2">
    <source>
        <dbReference type="Proteomes" id="UP000030401"/>
    </source>
</evidence>
<dbReference type="Pfam" id="PF07070">
    <property type="entry name" value="Spo0M"/>
    <property type="match status" value="1"/>
</dbReference>
<comment type="caution">
    <text evidence="1">The sequence shown here is derived from an EMBL/GenBank/DDBJ whole genome shotgun (WGS) entry which is preliminary data.</text>
</comment>
<dbReference type="STRING" id="1385512.N784_10110"/>
<dbReference type="InterPro" id="IPR009776">
    <property type="entry name" value="Spore_0_M"/>
</dbReference>
<evidence type="ECO:0000313" key="1">
    <source>
        <dbReference type="EMBL" id="KGX85131.1"/>
    </source>
</evidence>
<accession>A0A0A5FWH2</accession>
<dbReference type="eggNOG" id="COG4326">
    <property type="taxonomic scope" value="Bacteria"/>
</dbReference>
<gene>
    <name evidence="1" type="ORF">N784_10110</name>
</gene>
<dbReference type="AlphaFoldDB" id="A0A0A5FWH2"/>
<dbReference type="PANTHER" id="PTHR40053:SF1">
    <property type="entry name" value="SPORULATION-CONTROL PROTEIN SPO0M"/>
    <property type="match status" value="1"/>
</dbReference>
<sequence>MFKKIMASLGIGSANVDTQLEKDRYMAGETVNGRIMIQGGNVEQQIDGITLFLMTEVLKEVDDRKVREEEVIHRFTITESFTLQAEERKELEFAFNLPDHTPASFGRLPIWFQTGLDIPMAVDPQDRDYIHVDPSEEVQTVLTALQHELSFTLRKVDMEMYKKRYIVQEYEFTPGSLYRKDLDELEVLFFPQENGLELVMEVDRRAKGLSGLFAEALDMDESHVRVHLSNEELAQGQSVVANKLQQVIDHFKK</sequence>
<keyword evidence="2" id="KW-1185">Reference proteome</keyword>